<dbReference type="GO" id="GO:0008010">
    <property type="term" value="F:structural constituent of chitin-based larval cuticle"/>
    <property type="evidence" value="ECO:0007669"/>
    <property type="project" value="TreeGrafter"/>
</dbReference>
<sequence>MQERALCSNTSHAPKTPPENWSLHLMDLLLDSKSSHNHGTLSILVTSSWAYPSPYPDAEGTLHHLGGGYGVTGGGAIGAHAGGAYLGGAIHPGGGGPAPIVQKHIYVHVPPPDPDFQGPRQPVIPPPPPKKHYKIVFIKAPSYPQVQAPVIPAPQSDIEKTLIYVLHRNPTDAAPIVIPTAKPTQPAKPEVYFIRYKTKKELGGPGGGHGGGSPHHYADDDYTAVSTTLAPRLLANHSHRPQRLATPTATPTPSAAGPTVSASSAAAVSILPRGKNVHRR</sequence>
<name>A0A2S1ZS40_NILLU</name>
<dbReference type="EMBL" id="MF942753">
    <property type="protein sequence ID" value="AWK28276.1"/>
    <property type="molecule type" value="mRNA"/>
</dbReference>
<evidence type="ECO:0000256" key="1">
    <source>
        <dbReference type="SAM" id="MobiDB-lite"/>
    </source>
</evidence>
<dbReference type="SMART" id="SM00690">
    <property type="entry name" value="DM5"/>
    <property type="match status" value="1"/>
</dbReference>
<proteinExistence type="evidence at transcript level"/>
<dbReference type="OrthoDB" id="6376010at2759"/>
<reference evidence="3" key="1">
    <citation type="submission" date="2017-09" db="EMBL/GenBank/DDBJ databases">
        <authorList>
            <person name="Ehlers B."/>
            <person name="Leendertz F.H."/>
        </authorList>
    </citation>
    <scope>NUCLEOTIDE SEQUENCE</scope>
    <source>
        <strain evidence="3">NlugTwdlE2</strain>
    </source>
</reference>
<evidence type="ECO:0000313" key="3">
    <source>
        <dbReference type="EMBL" id="AWK28276.1"/>
    </source>
</evidence>
<dbReference type="PANTHER" id="PTHR31927">
    <property type="entry name" value="FI07246P-RELATED-RELATED"/>
    <property type="match status" value="1"/>
</dbReference>
<accession>A0A2S1ZS40</accession>
<dbReference type="Pfam" id="PF03103">
    <property type="entry name" value="DUF243"/>
    <property type="match status" value="1"/>
</dbReference>
<reference evidence="3" key="2">
    <citation type="journal article" date="2018" name="Proc. Natl. Acad. Sci. U.S.A.">
        <title>A comprehensive omics analysis and functional survey of cuticular proteins in the brown planthopper.</title>
        <authorList>
            <person name="Pan P.L."/>
            <person name="Ye Y.X."/>
            <person name="Lou Y.H."/>
            <person name="Lu J.B."/>
            <person name="Cheng C."/>
            <person name="Shen Y."/>
            <person name="Moussian B."/>
            <person name="Zhang C.X."/>
        </authorList>
    </citation>
    <scope>NUCLEOTIDE SEQUENCE</scope>
    <source>
        <strain evidence="3">NlugTwdlE2</strain>
    </source>
</reference>
<dbReference type="AlphaFoldDB" id="A0A2S1ZS40"/>
<organism evidence="3">
    <name type="scientific">Nilaparvata lugens</name>
    <name type="common">Brown planthopper</name>
    <dbReference type="NCBI Taxonomy" id="108931"/>
    <lineage>
        <taxon>Eukaryota</taxon>
        <taxon>Metazoa</taxon>
        <taxon>Ecdysozoa</taxon>
        <taxon>Arthropoda</taxon>
        <taxon>Hexapoda</taxon>
        <taxon>Insecta</taxon>
        <taxon>Pterygota</taxon>
        <taxon>Neoptera</taxon>
        <taxon>Paraneoptera</taxon>
        <taxon>Hemiptera</taxon>
        <taxon>Auchenorrhyncha</taxon>
        <taxon>Fulgoroidea</taxon>
        <taxon>Delphacidae</taxon>
        <taxon>Delphacinae</taxon>
        <taxon>Nilaparvata</taxon>
    </lineage>
</organism>
<dbReference type="PANTHER" id="PTHR31927:SF16">
    <property type="entry name" value="LP07342P"/>
    <property type="match status" value="1"/>
</dbReference>
<feature type="region of interest" description="Disordered" evidence="1">
    <location>
        <begin position="237"/>
        <end position="264"/>
    </location>
</feature>
<feature type="compositionally biased region" description="Low complexity" evidence="1">
    <location>
        <begin position="245"/>
        <end position="264"/>
    </location>
</feature>
<feature type="domain" description="DUF243" evidence="2">
    <location>
        <begin position="99"/>
        <end position="199"/>
    </location>
</feature>
<dbReference type="InterPro" id="IPR004145">
    <property type="entry name" value="DUF243"/>
</dbReference>
<dbReference type="GO" id="GO:0040003">
    <property type="term" value="P:chitin-based cuticle development"/>
    <property type="evidence" value="ECO:0007669"/>
    <property type="project" value="TreeGrafter"/>
</dbReference>
<dbReference type="GO" id="GO:0062129">
    <property type="term" value="C:chitin-based extracellular matrix"/>
    <property type="evidence" value="ECO:0007669"/>
    <property type="project" value="TreeGrafter"/>
</dbReference>
<evidence type="ECO:0000259" key="2">
    <source>
        <dbReference type="SMART" id="SM00690"/>
    </source>
</evidence>
<protein>
    <submittedName>
        <fullName evidence="3">Tweedle family cuticle protein</fullName>
    </submittedName>
</protein>